<dbReference type="GO" id="GO:0000398">
    <property type="term" value="P:mRNA splicing, via spliceosome"/>
    <property type="evidence" value="ECO:0007669"/>
    <property type="project" value="InterPro"/>
</dbReference>
<dbReference type="GO" id="GO:0046540">
    <property type="term" value="C:U4/U6 x U5 tri-snRNP complex"/>
    <property type="evidence" value="ECO:0007669"/>
    <property type="project" value="InterPro"/>
</dbReference>
<keyword evidence="4" id="KW-0539">Nucleus</keyword>
<sequence>MREARRGGNGREKARGLQTEVNPLLLSSNLNLVRRQYKDENPYLSTTGIRTDRKVTKRLQRGLRFHTKGQISTQIELEREEERLRHERQLEQERTEAIRRAKEKAEIEVKIAEGEVPDSSLGEEKYIKKAEDVPIVEWWDKVYLDEHLNILPKYREDFEDRDEDTDEDDEDNHPSIRYVEHPVPVKVQDVKLTARVYLTKKEQKKVRRNRRKIEREAKETKIKLGLEPKPEPKVKLANMMSVYENDQNITDPTQWERTVIEQVEQRAKVHFETNRKRHEEAVEKRKARLQDSTTDSQLDNYCKVFRFGSLANPKIRYKLNTNSRQLSLRGACLRVNDDGQGIIIVAGTEKSCRFFEKLVLRRIKWDEDFEDRENGTQRTMTGNYVTRIWQGYLKTDKFSRWFMKVCNDEEELRQTLRQFDAEHFFTTLMAR</sequence>
<proteinExistence type="predicted"/>
<keyword evidence="9" id="KW-1185">Reference proteome</keyword>
<evidence type="ECO:0000256" key="5">
    <source>
        <dbReference type="SAM" id="Coils"/>
    </source>
</evidence>
<accession>A0A7G3ZBC9</accession>
<reference evidence="8 9" key="1">
    <citation type="submission" date="2020-06" db="EMBL/GenBank/DDBJ databases">
        <title>The yeast mating-type switching endonuclease HO is a domesticated member of an unorthodox homing genetic element family.</title>
        <authorList>
            <person name="Coughlan A.Y."/>
            <person name="Lombardi L."/>
            <person name="Braun-Galleani S."/>
            <person name="Martos A.R."/>
            <person name="Galeote V."/>
            <person name="Bigey F."/>
            <person name="Dequin S."/>
            <person name="Byrne K.P."/>
            <person name="Wolfe K.H."/>
        </authorList>
    </citation>
    <scope>NUCLEOTIDE SEQUENCE [LARGE SCALE GENOMIC DNA]</scope>
    <source>
        <strain evidence="8 9">CBS764</strain>
    </source>
</reference>
<feature type="domain" description="Small nuclear ribonucleoprotein Prp3 C-terminal" evidence="6">
    <location>
        <begin position="303"/>
        <end position="427"/>
    </location>
</feature>
<evidence type="ECO:0000313" key="8">
    <source>
        <dbReference type="EMBL" id="QLL30815.1"/>
    </source>
</evidence>
<dbReference type="OrthoDB" id="10264544at2759"/>
<evidence type="ECO:0000256" key="1">
    <source>
        <dbReference type="ARBA" id="ARBA00004123"/>
    </source>
</evidence>
<dbReference type="Pfam" id="PF06544">
    <property type="entry name" value="Prp3_C"/>
    <property type="match status" value="1"/>
</dbReference>
<keyword evidence="2" id="KW-0507">mRNA processing</keyword>
<evidence type="ECO:0000313" key="9">
    <source>
        <dbReference type="Proteomes" id="UP000515788"/>
    </source>
</evidence>
<evidence type="ECO:0000256" key="4">
    <source>
        <dbReference type="ARBA" id="ARBA00023242"/>
    </source>
</evidence>
<evidence type="ECO:0000256" key="2">
    <source>
        <dbReference type="ARBA" id="ARBA00022664"/>
    </source>
</evidence>
<dbReference type="EMBL" id="CP059246">
    <property type="protein sequence ID" value="QLL30815.1"/>
    <property type="molecule type" value="Genomic_DNA"/>
</dbReference>
<protein>
    <submittedName>
        <fullName evidence="8">Uncharacterized protein</fullName>
    </submittedName>
</protein>
<dbReference type="PANTHER" id="PTHR14212:SF0">
    <property type="entry name" value="U4_U6 SMALL NUCLEAR RIBONUCLEOPROTEIN PRP3"/>
    <property type="match status" value="1"/>
</dbReference>
<dbReference type="PANTHER" id="PTHR14212">
    <property type="entry name" value="U4/U6-ASSOCIATED RNA SPLICING FACTOR-RELATED"/>
    <property type="match status" value="1"/>
</dbReference>
<dbReference type="KEGG" id="tgb:HG536_0A06300"/>
<feature type="domain" description="Pre-mRNA-splicing factor 3" evidence="7">
    <location>
        <begin position="41"/>
        <end position="279"/>
    </location>
</feature>
<dbReference type="CDD" id="cd24162">
    <property type="entry name" value="Prp3_C"/>
    <property type="match status" value="1"/>
</dbReference>
<dbReference type="Proteomes" id="UP000515788">
    <property type="component" value="Chromosome 1"/>
</dbReference>
<comment type="subcellular location">
    <subcellularLocation>
        <location evidence="1">Nucleus</location>
    </subcellularLocation>
</comment>
<dbReference type="AlphaFoldDB" id="A0A7G3ZBC9"/>
<name>A0A7G3ZBC9_9SACH</name>
<organism evidence="8 9">
    <name type="scientific">Torulaspora globosa</name>
    <dbReference type="NCBI Taxonomy" id="48254"/>
    <lineage>
        <taxon>Eukaryota</taxon>
        <taxon>Fungi</taxon>
        <taxon>Dikarya</taxon>
        <taxon>Ascomycota</taxon>
        <taxon>Saccharomycotina</taxon>
        <taxon>Saccharomycetes</taxon>
        <taxon>Saccharomycetales</taxon>
        <taxon>Saccharomycetaceae</taxon>
        <taxon>Torulaspora</taxon>
    </lineage>
</organism>
<dbReference type="Pfam" id="PF08572">
    <property type="entry name" value="PRP3"/>
    <property type="match status" value="1"/>
</dbReference>
<dbReference type="RefSeq" id="XP_037137490.1">
    <property type="nucleotide sequence ID" value="XM_037281595.1"/>
</dbReference>
<feature type="coiled-coil region" evidence="5">
    <location>
        <begin position="74"/>
        <end position="115"/>
    </location>
</feature>
<evidence type="ECO:0000256" key="3">
    <source>
        <dbReference type="ARBA" id="ARBA00023187"/>
    </source>
</evidence>
<keyword evidence="3" id="KW-0508">mRNA splicing</keyword>
<evidence type="ECO:0000259" key="7">
    <source>
        <dbReference type="Pfam" id="PF08572"/>
    </source>
</evidence>
<dbReference type="GeneID" id="59323912"/>
<gene>
    <name evidence="8" type="ORF">HG536_0A06300</name>
</gene>
<keyword evidence="5" id="KW-0175">Coiled coil</keyword>
<dbReference type="InterPro" id="IPR027104">
    <property type="entry name" value="Prp3"/>
</dbReference>
<dbReference type="InterPro" id="IPR010541">
    <property type="entry name" value="Prp3_C"/>
</dbReference>
<evidence type="ECO:0000259" key="6">
    <source>
        <dbReference type="Pfam" id="PF06544"/>
    </source>
</evidence>
<dbReference type="InterPro" id="IPR013881">
    <property type="entry name" value="Pre-mRNA_splic_Prp3_dom"/>
</dbReference>